<dbReference type="InterPro" id="IPR021856">
    <property type="entry name" value="DUF3465"/>
</dbReference>
<reference evidence="1 2" key="1">
    <citation type="submission" date="2020-05" db="EMBL/GenBank/DDBJ databases">
        <title>Sulfurimonas marisnigri, sp. nov., and Sulfurimonas baltica, sp. nov., manganese oxide reducing chemolithoautotrophs of the class Epsilonproteobacteria isolated from the pelagic redoxclines of the Black and Baltic Seas and emended description of the genus Sulfurimonas.</title>
        <authorList>
            <person name="Henkel J.V."/>
            <person name="Laudan C."/>
            <person name="Werner J."/>
            <person name="Neu T."/>
            <person name="Plewe S."/>
            <person name="Sproer C."/>
            <person name="Bunk B."/>
            <person name="Schulz-Vogt H.N."/>
        </authorList>
    </citation>
    <scope>NUCLEOTIDE SEQUENCE [LARGE SCALE GENOMIC DNA]</scope>
    <source>
        <strain evidence="1 2">GD2</strain>
    </source>
</reference>
<dbReference type="RefSeq" id="WP_194368318.1">
    <property type="nucleotide sequence ID" value="NZ_CP054492.1"/>
</dbReference>
<protein>
    <submittedName>
        <fullName evidence="1">DUF3465 domain-containing protein</fullName>
    </submittedName>
</protein>
<dbReference type="AlphaFoldDB" id="A0A7S7LTD8"/>
<proteinExistence type="predicted"/>
<name>A0A7S7LTD8_9BACT</name>
<dbReference type="EMBL" id="CP054492">
    <property type="protein sequence ID" value="QOY51204.1"/>
    <property type="molecule type" value="Genomic_DNA"/>
</dbReference>
<organism evidence="1 2">
    <name type="scientific">Candidatus Sulfurimonas baltica</name>
    <dbReference type="NCBI Taxonomy" id="2740404"/>
    <lineage>
        <taxon>Bacteria</taxon>
        <taxon>Pseudomonadati</taxon>
        <taxon>Campylobacterota</taxon>
        <taxon>Epsilonproteobacteria</taxon>
        <taxon>Campylobacterales</taxon>
        <taxon>Sulfurimonadaceae</taxon>
        <taxon>Sulfurimonas</taxon>
    </lineage>
</organism>
<sequence>MKKIFFILLMSLEIYAGSQMCDSGDVIRVLSDDNTGSRHQRFIIRLSSGQTLLIAHNIDLAPKESCWWLVGI</sequence>
<keyword evidence="2" id="KW-1185">Reference proteome</keyword>
<dbReference type="Pfam" id="PF11948">
    <property type="entry name" value="DUF3465"/>
    <property type="match status" value="1"/>
</dbReference>
<accession>A0A7S7LTD8</accession>
<dbReference type="Proteomes" id="UP000593994">
    <property type="component" value="Chromosome"/>
</dbReference>
<evidence type="ECO:0000313" key="2">
    <source>
        <dbReference type="Proteomes" id="UP000593994"/>
    </source>
</evidence>
<dbReference type="KEGG" id="sbal:HUE88_08675"/>
<gene>
    <name evidence="1" type="ORF">HUE88_08675</name>
</gene>
<evidence type="ECO:0000313" key="1">
    <source>
        <dbReference type="EMBL" id="QOY51204.1"/>
    </source>
</evidence>